<dbReference type="EMBL" id="BK015471">
    <property type="protein sequence ID" value="DAE08508.1"/>
    <property type="molecule type" value="Genomic_DNA"/>
</dbReference>
<protein>
    <recommendedName>
        <fullName evidence="2">DUF5658 domain-containing protein</fullName>
    </recommendedName>
</protein>
<reference evidence="3" key="1">
    <citation type="journal article" date="2021" name="Proc. Natl. Acad. Sci. U.S.A.">
        <title>A Catalog of Tens of Thousands of Viruses from Human Metagenomes Reveals Hidden Associations with Chronic Diseases.</title>
        <authorList>
            <person name="Tisza M.J."/>
            <person name="Buck C.B."/>
        </authorList>
    </citation>
    <scope>NUCLEOTIDE SEQUENCE</scope>
    <source>
        <strain evidence="3">CtD2Q91</strain>
    </source>
</reference>
<feature type="transmembrane region" description="Helical" evidence="1">
    <location>
        <begin position="38"/>
        <end position="56"/>
    </location>
</feature>
<proteinExistence type="predicted"/>
<evidence type="ECO:0000313" key="3">
    <source>
        <dbReference type="EMBL" id="DAE08508.1"/>
    </source>
</evidence>
<dbReference type="InterPro" id="IPR043717">
    <property type="entry name" value="DUF5658"/>
</dbReference>
<evidence type="ECO:0000256" key="1">
    <source>
        <dbReference type="SAM" id="Phobius"/>
    </source>
</evidence>
<accession>A0A8S5PQK6</accession>
<keyword evidence="1" id="KW-1133">Transmembrane helix</keyword>
<organism evidence="3">
    <name type="scientific">Siphoviridae sp. ctD2Q91</name>
    <dbReference type="NCBI Taxonomy" id="2825383"/>
    <lineage>
        <taxon>Viruses</taxon>
        <taxon>Duplodnaviria</taxon>
        <taxon>Heunggongvirae</taxon>
        <taxon>Uroviricota</taxon>
        <taxon>Caudoviricetes</taxon>
    </lineage>
</organism>
<keyword evidence="1" id="KW-0812">Transmembrane</keyword>
<evidence type="ECO:0000259" key="2">
    <source>
        <dbReference type="Pfam" id="PF18902"/>
    </source>
</evidence>
<feature type="transmembrane region" description="Helical" evidence="1">
    <location>
        <begin position="7"/>
        <end position="26"/>
    </location>
</feature>
<dbReference type="Pfam" id="PF18902">
    <property type="entry name" value="DUF5658"/>
    <property type="match status" value="1"/>
</dbReference>
<feature type="transmembrane region" description="Helical" evidence="1">
    <location>
        <begin position="68"/>
        <end position="87"/>
    </location>
</feature>
<keyword evidence="1" id="KW-0472">Membrane</keyword>
<feature type="domain" description="DUF5658" evidence="2">
    <location>
        <begin position="9"/>
        <end position="87"/>
    </location>
</feature>
<name>A0A8S5PQK6_9CAUD</name>
<sequence>MRNNLCITAYTLNLLDLFCTLWALRHGAVELNPLMREVTVMVGYKVIIVWALLWWLSLRRERSARYALYVAAVVYGAVDVYHIINILR</sequence>